<dbReference type="PRINTS" id="PR00080">
    <property type="entry name" value="SDRFAMILY"/>
</dbReference>
<evidence type="ECO:0000313" key="5">
    <source>
        <dbReference type="Proteomes" id="UP000196521"/>
    </source>
</evidence>
<dbReference type="InterPro" id="IPR036291">
    <property type="entry name" value="NAD(P)-bd_dom_sf"/>
</dbReference>
<dbReference type="AlphaFoldDB" id="A0A6J7ZEJ9"/>
<dbReference type="Pfam" id="PF00106">
    <property type="entry name" value="adh_short"/>
    <property type="match status" value="1"/>
</dbReference>
<evidence type="ECO:0000256" key="3">
    <source>
        <dbReference type="RuleBase" id="RU000363"/>
    </source>
</evidence>
<evidence type="ECO:0000256" key="1">
    <source>
        <dbReference type="ARBA" id="ARBA00006484"/>
    </source>
</evidence>
<organism evidence="4 5">
    <name type="scientific">Planktothrix rubescens CCAP 1459/22</name>
    <dbReference type="NCBI Taxonomy" id="329571"/>
    <lineage>
        <taxon>Bacteria</taxon>
        <taxon>Bacillati</taxon>
        <taxon>Cyanobacteriota</taxon>
        <taxon>Cyanophyceae</taxon>
        <taxon>Oscillatoriophycideae</taxon>
        <taxon>Oscillatoriales</taxon>
        <taxon>Microcoleaceae</taxon>
        <taxon>Planktothrix</taxon>
    </lineage>
</organism>
<dbReference type="CDD" id="cd05233">
    <property type="entry name" value="SDR_c"/>
    <property type="match status" value="1"/>
</dbReference>
<evidence type="ECO:0000313" key="4">
    <source>
        <dbReference type="EMBL" id="CAC5339790.1"/>
    </source>
</evidence>
<keyword evidence="2 4" id="KW-0560">Oxidoreductase</keyword>
<accession>A0A6J7ZEJ9</accession>
<sequence length="251" mass="26836">MTSKIAIVTGAGSGIGRACALALLENGWSVALAGRRKHALEETAKLALEATERAFPVSTDIGNPDSVAALFAAVKQRFGRLDFLFNNAGDNAPSVPLEELAYEDWARVVQTNLTGTFLCAQQAFRVMKSQSPMGGRIVNNGALSAHMPRPDSIAFTTTKTAITGLTRSLSLDGRKYDIACGQLDISNTTIPTDQPTPPHAAKQADGTFQVEPSMDIKHVAETVVMMANMPLDTNFQFVTLIPTKVPYIGRG</sequence>
<dbReference type="FunFam" id="3.40.50.720:FF:000084">
    <property type="entry name" value="Short-chain dehydrogenase reductase"/>
    <property type="match status" value="1"/>
</dbReference>
<proteinExistence type="inferred from homology"/>
<dbReference type="InterPro" id="IPR002347">
    <property type="entry name" value="SDR_fam"/>
</dbReference>
<keyword evidence="5" id="KW-1185">Reference proteome</keyword>
<dbReference type="RefSeq" id="WP_026798361.1">
    <property type="nucleotide sequence ID" value="NZ_CZCZ02000002.1"/>
</dbReference>
<protein>
    <submittedName>
        <fullName evidence="4">Oxidoreductase</fullName>
        <ecNumber evidence="4">1.-.-.-</ecNumber>
    </submittedName>
</protein>
<dbReference type="EC" id="1.-.-.-" evidence="4"/>
<dbReference type="SUPFAM" id="SSF51735">
    <property type="entry name" value="NAD(P)-binding Rossmann-fold domains"/>
    <property type="match status" value="1"/>
</dbReference>
<comment type="similarity">
    <text evidence="1 3">Belongs to the short-chain dehydrogenases/reductases (SDR) family.</text>
</comment>
<comment type="caution">
    <text evidence="4">The sequence shown here is derived from an EMBL/GenBank/DDBJ whole genome shotgun (WGS) entry which is preliminary data.</text>
</comment>
<dbReference type="GO" id="GO:0016491">
    <property type="term" value="F:oxidoreductase activity"/>
    <property type="evidence" value="ECO:0007669"/>
    <property type="project" value="UniProtKB-KW"/>
</dbReference>
<dbReference type="Gene3D" id="3.40.50.720">
    <property type="entry name" value="NAD(P)-binding Rossmann-like Domain"/>
    <property type="match status" value="1"/>
</dbReference>
<dbReference type="PRINTS" id="PR00081">
    <property type="entry name" value="GDHRDH"/>
</dbReference>
<dbReference type="Proteomes" id="UP000196521">
    <property type="component" value="Unassembled WGS sequence"/>
</dbReference>
<dbReference type="EMBL" id="CZCZ02000002">
    <property type="protein sequence ID" value="CAC5339790.1"/>
    <property type="molecule type" value="Genomic_DNA"/>
</dbReference>
<reference evidence="4" key="1">
    <citation type="submission" date="2020-05" db="EMBL/GenBank/DDBJ databases">
        <authorList>
            <consortium name="Genoscope - CEA"/>
            <person name="William W."/>
        </authorList>
    </citation>
    <scope>NUCLEOTIDE SEQUENCE [LARGE SCALE GENOMIC DNA]</scope>
    <source>
        <strain evidence="4">PCC 7821</strain>
    </source>
</reference>
<name>A0A6J7ZEJ9_PLARU</name>
<dbReference type="PANTHER" id="PTHR43669:SF12">
    <property type="entry name" value="BLR5618 PROTEIN"/>
    <property type="match status" value="1"/>
</dbReference>
<dbReference type="PANTHER" id="PTHR43669">
    <property type="entry name" value="5-KETO-D-GLUCONATE 5-REDUCTASE"/>
    <property type="match status" value="1"/>
</dbReference>
<gene>
    <name evidence="4" type="ORF">PLAN_MP30066</name>
</gene>
<evidence type="ECO:0000256" key="2">
    <source>
        <dbReference type="ARBA" id="ARBA00023002"/>
    </source>
</evidence>